<keyword evidence="2" id="KW-1185">Reference proteome</keyword>
<dbReference type="EMBL" id="NBNE01003857">
    <property type="protein sequence ID" value="OWZ06695.1"/>
    <property type="molecule type" value="Genomic_DNA"/>
</dbReference>
<dbReference type="AlphaFoldDB" id="A0A225VMX5"/>
<dbReference type="OrthoDB" id="10639235at2759"/>
<evidence type="ECO:0000313" key="2">
    <source>
        <dbReference type="Proteomes" id="UP000198211"/>
    </source>
</evidence>
<accession>A0A225VMX5</accession>
<sequence length="89" mass="9906">MLYFCKNPLMTSRALYRSILPSPSYLTTNTQRHCNALRPLGSLVSTHVLFSIKDLYSDRAAVSHCKASGSFIASRYVLGSAICRMARSM</sequence>
<reference evidence="2" key="1">
    <citation type="submission" date="2017-03" db="EMBL/GenBank/DDBJ databases">
        <title>Phytopthora megakarya and P. palmivora, two closely related causual agents of cacao black pod achieved similar genome size and gene model numbers by different mechanisms.</title>
        <authorList>
            <person name="Ali S."/>
            <person name="Shao J."/>
            <person name="Larry D.J."/>
            <person name="Kronmiller B."/>
            <person name="Shen D."/>
            <person name="Strem M.D."/>
            <person name="Melnick R.L."/>
            <person name="Guiltinan M.J."/>
            <person name="Tyler B.M."/>
            <person name="Meinhardt L.W."/>
            <person name="Bailey B.A."/>
        </authorList>
    </citation>
    <scope>NUCLEOTIDE SEQUENCE [LARGE SCALE GENOMIC DNA]</scope>
    <source>
        <strain evidence="2">zdho120</strain>
    </source>
</reference>
<gene>
    <name evidence="1" type="ORF">PHMEG_00021023</name>
</gene>
<dbReference type="Proteomes" id="UP000198211">
    <property type="component" value="Unassembled WGS sequence"/>
</dbReference>
<evidence type="ECO:0000313" key="1">
    <source>
        <dbReference type="EMBL" id="OWZ06695.1"/>
    </source>
</evidence>
<organism evidence="1 2">
    <name type="scientific">Phytophthora megakarya</name>
    <dbReference type="NCBI Taxonomy" id="4795"/>
    <lineage>
        <taxon>Eukaryota</taxon>
        <taxon>Sar</taxon>
        <taxon>Stramenopiles</taxon>
        <taxon>Oomycota</taxon>
        <taxon>Peronosporomycetes</taxon>
        <taxon>Peronosporales</taxon>
        <taxon>Peronosporaceae</taxon>
        <taxon>Phytophthora</taxon>
    </lineage>
</organism>
<protein>
    <submittedName>
        <fullName evidence="1">Uncharacterized protein</fullName>
    </submittedName>
</protein>
<comment type="caution">
    <text evidence="1">The sequence shown here is derived from an EMBL/GenBank/DDBJ whole genome shotgun (WGS) entry which is preliminary data.</text>
</comment>
<proteinExistence type="predicted"/>
<name>A0A225VMX5_9STRA</name>